<accession>A0ABD0L575</accession>
<dbReference type="EMBL" id="JACVVK020000082">
    <property type="protein sequence ID" value="KAK7494567.1"/>
    <property type="molecule type" value="Genomic_DNA"/>
</dbReference>
<name>A0ABD0L575_9CAEN</name>
<dbReference type="PANTHER" id="PTHR43092:SF2">
    <property type="entry name" value="HERCYNYLCYSTEINE SULFOXIDE LYASE"/>
    <property type="match status" value="1"/>
</dbReference>
<feature type="domain" description="Aminotransferase class V" evidence="2">
    <location>
        <begin position="114"/>
        <end position="427"/>
    </location>
</feature>
<evidence type="ECO:0000256" key="1">
    <source>
        <dbReference type="ARBA" id="ARBA00022898"/>
    </source>
</evidence>
<dbReference type="Proteomes" id="UP001519460">
    <property type="component" value="Unassembled WGS sequence"/>
</dbReference>
<dbReference type="InterPro" id="IPR015422">
    <property type="entry name" value="PyrdxlP-dep_Trfase_small"/>
</dbReference>
<keyword evidence="1" id="KW-0663">Pyridoxal phosphate</keyword>
<sequence>MAEGQACRDFGSFHASNVQELLALPEEKYHPPSLPFTLPSFDQYCESKIQFGKTCRKQHFLLKEDCTFLNHGAFGAALSQALLAAQQWQQCVERQPLQFFDRELLPHLVYITRRLAKFVGCDPLDLALVLNATTGINCVLRSLKFAHGDVIVCLNVTYGAVKKILRQVCEDTGAMLREVPITFPVHGEHQVVEAVKCAIAEGDVKLAVLDHVPSNTPILLPLDEIIQLCHQHGVQVLVDGAHALGALPLNLKQLDPDYYVSNAHKWFCNPKGAAFLFVRRELQKYIHPLTISHGYGSGFNSEFMWAGLHDYSPFLALHTVLDFWQAVGPDRIRLYIEHMAKYAAEVLTSTWKTQLAAPLSLFGSMILVELPQGLCPMGQEVDYVAAERIQNMLYHRFNIEVPIKAVQGRLYVRVSVHIHNSEDDIQTLAMAVSKLLTSISL</sequence>
<keyword evidence="4" id="KW-1185">Reference proteome</keyword>
<dbReference type="Gene3D" id="3.90.1150.10">
    <property type="entry name" value="Aspartate Aminotransferase, domain 1"/>
    <property type="match status" value="1"/>
</dbReference>
<dbReference type="PANTHER" id="PTHR43092">
    <property type="entry name" value="L-CYSTEINE DESULFHYDRASE"/>
    <property type="match status" value="1"/>
</dbReference>
<gene>
    <name evidence="3" type="ORF">BaRGS_00014220</name>
</gene>
<dbReference type="Gene3D" id="3.40.640.10">
    <property type="entry name" value="Type I PLP-dependent aspartate aminotransferase-like (Major domain)"/>
    <property type="match status" value="1"/>
</dbReference>
<dbReference type="InterPro" id="IPR000192">
    <property type="entry name" value="Aminotrans_V_dom"/>
</dbReference>
<dbReference type="AlphaFoldDB" id="A0ABD0L575"/>
<dbReference type="InterPro" id="IPR015424">
    <property type="entry name" value="PyrdxlP-dep_Trfase"/>
</dbReference>
<proteinExistence type="predicted"/>
<dbReference type="InterPro" id="IPR015421">
    <property type="entry name" value="PyrdxlP-dep_Trfase_major"/>
</dbReference>
<dbReference type="SUPFAM" id="SSF53383">
    <property type="entry name" value="PLP-dependent transferases"/>
    <property type="match status" value="1"/>
</dbReference>
<evidence type="ECO:0000313" key="3">
    <source>
        <dbReference type="EMBL" id="KAK7494567.1"/>
    </source>
</evidence>
<evidence type="ECO:0000313" key="4">
    <source>
        <dbReference type="Proteomes" id="UP001519460"/>
    </source>
</evidence>
<reference evidence="3 4" key="1">
    <citation type="journal article" date="2023" name="Sci. Data">
        <title>Genome assembly of the Korean intertidal mud-creeper Batillaria attramentaria.</title>
        <authorList>
            <person name="Patra A.K."/>
            <person name="Ho P.T."/>
            <person name="Jun S."/>
            <person name="Lee S.J."/>
            <person name="Kim Y."/>
            <person name="Won Y.J."/>
        </authorList>
    </citation>
    <scope>NUCLEOTIDE SEQUENCE [LARGE SCALE GENOMIC DNA]</scope>
    <source>
        <strain evidence="3">Wonlab-2016</strain>
    </source>
</reference>
<dbReference type="Pfam" id="PF00266">
    <property type="entry name" value="Aminotran_5"/>
    <property type="match status" value="1"/>
</dbReference>
<organism evidence="3 4">
    <name type="scientific">Batillaria attramentaria</name>
    <dbReference type="NCBI Taxonomy" id="370345"/>
    <lineage>
        <taxon>Eukaryota</taxon>
        <taxon>Metazoa</taxon>
        <taxon>Spiralia</taxon>
        <taxon>Lophotrochozoa</taxon>
        <taxon>Mollusca</taxon>
        <taxon>Gastropoda</taxon>
        <taxon>Caenogastropoda</taxon>
        <taxon>Sorbeoconcha</taxon>
        <taxon>Cerithioidea</taxon>
        <taxon>Batillariidae</taxon>
        <taxon>Batillaria</taxon>
    </lineage>
</organism>
<evidence type="ECO:0000259" key="2">
    <source>
        <dbReference type="Pfam" id="PF00266"/>
    </source>
</evidence>
<protein>
    <recommendedName>
        <fullName evidence="2">Aminotransferase class V domain-containing protein</fullName>
    </recommendedName>
</protein>
<comment type="caution">
    <text evidence="3">The sequence shown here is derived from an EMBL/GenBank/DDBJ whole genome shotgun (WGS) entry which is preliminary data.</text>
</comment>